<comment type="caution">
    <text evidence="3">The sequence shown here is derived from an EMBL/GenBank/DDBJ whole genome shotgun (WGS) entry which is preliminary data.</text>
</comment>
<feature type="region of interest" description="Disordered" evidence="2">
    <location>
        <begin position="293"/>
        <end position="328"/>
    </location>
</feature>
<proteinExistence type="predicted"/>
<evidence type="ECO:0000256" key="2">
    <source>
        <dbReference type="SAM" id="MobiDB-lite"/>
    </source>
</evidence>
<feature type="compositionally biased region" description="Basic residues" evidence="2">
    <location>
        <begin position="387"/>
        <end position="398"/>
    </location>
</feature>
<accession>A0ABQ9GAS9</accession>
<gene>
    <name evidence="3" type="ORF">PR048_030125</name>
</gene>
<keyword evidence="4" id="KW-1185">Reference proteome</keyword>
<dbReference type="EMBL" id="JARBHB010000014">
    <property type="protein sequence ID" value="KAJ8868587.1"/>
    <property type="molecule type" value="Genomic_DNA"/>
</dbReference>
<dbReference type="SUPFAM" id="SSF57903">
    <property type="entry name" value="FYVE/PHD zinc finger"/>
    <property type="match status" value="1"/>
</dbReference>
<organism evidence="3 4">
    <name type="scientific">Dryococelus australis</name>
    <dbReference type="NCBI Taxonomy" id="614101"/>
    <lineage>
        <taxon>Eukaryota</taxon>
        <taxon>Metazoa</taxon>
        <taxon>Ecdysozoa</taxon>
        <taxon>Arthropoda</taxon>
        <taxon>Hexapoda</taxon>
        <taxon>Insecta</taxon>
        <taxon>Pterygota</taxon>
        <taxon>Neoptera</taxon>
        <taxon>Polyneoptera</taxon>
        <taxon>Phasmatodea</taxon>
        <taxon>Verophasmatodea</taxon>
        <taxon>Anareolatae</taxon>
        <taxon>Phasmatidae</taxon>
        <taxon>Eurycanthinae</taxon>
        <taxon>Dryococelus</taxon>
    </lineage>
</organism>
<evidence type="ECO:0000313" key="4">
    <source>
        <dbReference type="Proteomes" id="UP001159363"/>
    </source>
</evidence>
<dbReference type="SUPFAM" id="SSF46689">
    <property type="entry name" value="Homeodomain-like"/>
    <property type="match status" value="1"/>
</dbReference>
<dbReference type="InterPro" id="IPR011011">
    <property type="entry name" value="Znf_FYVE_PHD"/>
</dbReference>
<protein>
    <recommendedName>
        <fullName evidence="5">HTH psq-type domain-containing protein</fullName>
    </recommendedName>
</protein>
<name>A0ABQ9GAS9_9NEOP</name>
<dbReference type="CDD" id="cd15517">
    <property type="entry name" value="PHD_TCF19_like"/>
    <property type="match status" value="1"/>
</dbReference>
<dbReference type="InterPro" id="IPR050863">
    <property type="entry name" value="CenT-Element_Derived"/>
</dbReference>
<feature type="region of interest" description="Disordered" evidence="2">
    <location>
        <begin position="376"/>
        <end position="398"/>
    </location>
</feature>
<comment type="subcellular location">
    <subcellularLocation>
        <location evidence="1">Nucleus</location>
    </subcellularLocation>
</comment>
<dbReference type="Proteomes" id="UP001159363">
    <property type="component" value="Chromosome 13"/>
</dbReference>
<dbReference type="PANTHER" id="PTHR19303">
    <property type="entry name" value="TRANSPOSON"/>
    <property type="match status" value="1"/>
</dbReference>
<evidence type="ECO:0008006" key="5">
    <source>
        <dbReference type="Google" id="ProtNLM"/>
    </source>
</evidence>
<dbReference type="PANTHER" id="PTHR19303:SF74">
    <property type="entry name" value="POGO TRANSPOSABLE ELEMENT WITH KRAB DOMAIN"/>
    <property type="match status" value="1"/>
</dbReference>
<evidence type="ECO:0000256" key="1">
    <source>
        <dbReference type="ARBA" id="ARBA00004123"/>
    </source>
</evidence>
<sequence>MARHYKRKTQRQSWNEDNMKKALEAVAAGIGKDSAVRQFGIPVMTLKRWAFGKNINATSHVKIIGMENRMYSLTTLDARCLACQFAECTGTAHNFSHQNKAAGKDWHRGFRIRHSQLHLRLPESTSVARAMGFNKPVVTKFFTLLKEEYKKYNYPPHRIFNVDETSLTDRGSSASAVMCASAAGGFIPPMLIFRRQKFNRELEDGPLAETIFACNKKGWMKLCVVEKCYHYDKGLEKWLTNHPGRVITDYKVGTIFCEAYLMACSPKNAIKGFQNTGIHQYKPDIFSEEDFAPAKTSQNSENGDPDDPMRMERLTHTPQPESHKLPPSSTVACPLNKNHKAHTKTVGPQPEMSMSSVNPENIRLLPKINGPRAAASAAKRAEPTMARKQRKKGPTKRKRMIKVTKTSLKSSENDDCPCLFCGELYKASMDGEGWSRCYVCHKWAHDVCAGIGGKR</sequence>
<evidence type="ECO:0000313" key="3">
    <source>
        <dbReference type="EMBL" id="KAJ8868587.1"/>
    </source>
</evidence>
<dbReference type="InterPro" id="IPR009057">
    <property type="entry name" value="Homeodomain-like_sf"/>
</dbReference>
<reference evidence="3 4" key="1">
    <citation type="submission" date="2023-02" db="EMBL/GenBank/DDBJ databases">
        <title>LHISI_Scaffold_Assembly.</title>
        <authorList>
            <person name="Stuart O.P."/>
            <person name="Cleave R."/>
            <person name="Magrath M.J.L."/>
            <person name="Mikheyev A.S."/>
        </authorList>
    </citation>
    <scope>NUCLEOTIDE SEQUENCE [LARGE SCALE GENOMIC DNA]</scope>
    <source>
        <strain evidence="3">Daus_M_001</strain>
        <tissue evidence="3">Leg muscle</tissue>
    </source>
</reference>